<sequence>MTVNWILELLFIKVSPVFPPPLNFLREIEQWHLGFVYNRSRNQPFAKSGVTASSDAIYALSSSDVSKGMAKPLLVHLLHTPMKKKNKKNHGNINWLGKKELNKRREYYDDLRTINRRPYYDGLANISTL</sequence>
<gene>
    <name evidence="1" type="ORF">TorRG33x02_161420</name>
</gene>
<proteinExistence type="predicted"/>
<name>A0A2P5ERG4_TREOI</name>
<accession>A0A2P5ERG4</accession>
<dbReference type="EMBL" id="JXTC01000109">
    <property type="protein sequence ID" value="PON88116.1"/>
    <property type="molecule type" value="Genomic_DNA"/>
</dbReference>
<keyword evidence="2" id="KW-1185">Reference proteome</keyword>
<evidence type="ECO:0000313" key="1">
    <source>
        <dbReference type="EMBL" id="PON88116.1"/>
    </source>
</evidence>
<dbReference type="InParanoid" id="A0A2P5ERG4"/>
<comment type="caution">
    <text evidence="1">The sequence shown here is derived from an EMBL/GenBank/DDBJ whole genome shotgun (WGS) entry which is preliminary data.</text>
</comment>
<evidence type="ECO:0000313" key="2">
    <source>
        <dbReference type="Proteomes" id="UP000237000"/>
    </source>
</evidence>
<dbReference type="Proteomes" id="UP000237000">
    <property type="component" value="Unassembled WGS sequence"/>
</dbReference>
<protein>
    <submittedName>
        <fullName evidence="1">Uncharacterized protein</fullName>
    </submittedName>
</protein>
<reference evidence="2" key="1">
    <citation type="submission" date="2016-06" db="EMBL/GenBank/DDBJ databases">
        <title>Parallel loss of symbiosis genes in relatives of nitrogen-fixing non-legume Parasponia.</title>
        <authorList>
            <person name="Van Velzen R."/>
            <person name="Holmer R."/>
            <person name="Bu F."/>
            <person name="Rutten L."/>
            <person name="Van Zeijl A."/>
            <person name="Liu W."/>
            <person name="Santuari L."/>
            <person name="Cao Q."/>
            <person name="Sharma T."/>
            <person name="Shen D."/>
            <person name="Roswanjaya Y."/>
            <person name="Wardhani T."/>
            <person name="Kalhor M.S."/>
            <person name="Jansen J."/>
            <person name="Van den Hoogen J."/>
            <person name="Gungor B."/>
            <person name="Hartog M."/>
            <person name="Hontelez J."/>
            <person name="Verver J."/>
            <person name="Yang W.-C."/>
            <person name="Schijlen E."/>
            <person name="Repin R."/>
            <person name="Schilthuizen M."/>
            <person name="Schranz E."/>
            <person name="Heidstra R."/>
            <person name="Miyata K."/>
            <person name="Fedorova E."/>
            <person name="Kohlen W."/>
            <person name="Bisseling T."/>
            <person name="Smit S."/>
            <person name="Geurts R."/>
        </authorList>
    </citation>
    <scope>NUCLEOTIDE SEQUENCE [LARGE SCALE GENOMIC DNA]</scope>
    <source>
        <strain evidence="2">cv. RG33-2</strain>
    </source>
</reference>
<dbReference type="AlphaFoldDB" id="A0A2P5ERG4"/>
<organism evidence="1 2">
    <name type="scientific">Trema orientale</name>
    <name type="common">Charcoal tree</name>
    <name type="synonym">Celtis orientalis</name>
    <dbReference type="NCBI Taxonomy" id="63057"/>
    <lineage>
        <taxon>Eukaryota</taxon>
        <taxon>Viridiplantae</taxon>
        <taxon>Streptophyta</taxon>
        <taxon>Embryophyta</taxon>
        <taxon>Tracheophyta</taxon>
        <taxon>Spermatophyta</taxon>
        <taxon>Magnoliopsida</taxon>
        <taxon>eudicotyledons</taxon>
        <taxon>Gunneridae</taxon>
        <taxon>Pentapetalae</taxon>
        <taxon>rosids</taxon>
        <taxon>fabids</taxon>
        <taxon>Rosales</taxon>
        <taxon>Cannabaceae</taxon>
        <taxon>Trema</taxon>
    </lineage>
</organism>